<reference evidence="5 6" key="2">
    <citation type="submission" date="2020-07" db="EMBL/GenBank/DDBJ databases">
        <title>Genome assembly of wild tea tree DASZ reveals pedigree and selection history of tea varieties.</title>
        <authorList>
            <person name="Zhang W."/>
        </authorList>
    </citation>
    <scope>NUCLEOTIDE SEQUENCE [LARGE SCALE GENOMIC DNA]</scope>
    <source>
        <strain evidence="6">cv. G240</strain>
        <tissue evidence="5">Leaf</tissue>
    </source>
</reference>
<dbReference type="Proteomes" id="UP000593564">
    <property type="component" value="Unassembled WGS sequence"/>
</dbReference>
<dbReference type="PANTHER" id="PTHR47950:SF42">
    <property type="entry name" value="GERANIOL 8-HYDROXYLASE"/>
    <property type="match status" value="1"/>
</dbReference>
<evidence type="ECO:0000256" key="2">
    <source>
        <dbReference type="ARBA" id="ARBA00022723"/>
    </source>
</evidence>
<comment type="caution">
    <text evidence="5">The sequence shown here is derived from an EMBL/GenBank/DDBJ whole genome shotgun (WGS) entry which is preliminary data.</text>
</comment>
<keyword evidence="3" id="KW-0560">Oxidoreductase</keyword>
<gene>
    <name evidence="5" type="ORF">HYC85_007323</name>
</gene>
<proteinExistence type="inferred from homology"/>
<keyword evidence="2" id="KW-0479">Metal-binding</keyword>
<organism evidence="5 6">
    <name type="scientific">Camellia sinensis</name>
    <name type="common">Tea plant</name>
    <name type="synonym">Thea sinensis</name>
    <dbReference type="NCBI Taxonomy" id="4442"/>
    <lineage>
        <taxon>Eukaryota</taxon>
        <taxon>Viridiplantae</taxon>
        <taxon>Streptophyta</taxon>
        <taxon>Embryophyta</taxon>
        <taxon>Tracheophyta</taxon>
        <taxon>Spermatophyta</taxon>
        <taxon>Magnoliopsida</taxon>
        <taxon>eudicotyledons</taxon>
        <taxon>Gunneridae</taxon>
        <taxon>Pentapetalae</taxon>
        <taxon>asterids</taxon>
        <taxon>Ericales</taxon>
        <taxon>Theaceae</taxon>
        <taxon>Camellia</taxon>
    </lineage>
</organism>
<name>A0A7J7HPV7_CAMSI</name>
<dbReference type="AlphaFoldDB" id="A0A7J7HPV7"/>
<dbReference type="InterPro" id="IPR036396">
    <property type="entry name" value="Cyt_P450_sf"/>
</dbReference>
<keyword evidence="4" id="KW-0408">Iron</keyword>
<evidence type="ECO:0000256" key="4">
    <source>
        <dbReference type="ARBA" id="ARBA00023004"/>
    </source>
</evidence>
<keyword evidence="6" id="KW-1185">Reference proteome</keyword>
<dbReference type="InterPro" id="IPR002401">
    <property type="entry name" value="Cyt_P450_E_grp-I"/>
</dbReference>
<reference evidence="6" key="1">
    <citation type="journal article" date="2020" name="Nat. Commun.">
        <title>Genome assembly of wild tea tree DASZ reveals pedigree and selection history of tea varieties.</title>
        <authorList>
            <person name="Zhang W."/>
            <person name="Zhang Y."/>
            <person name="Qiu H."/>
            <person name="Guo Y."/>
            <person name="Wan H."/>
            <person name="Zhang X."/>
            <person name="Scossa F."/>
            <person name="Alseekh S."/>
            <person name="Zhang Q."/>
            <person name="Wang P."/>
            <person name="Xu L."/>
            <person name="Schmidt M.H."/>
            <person name="Jia X."/>
            <person name="Li D."/>
            <person name="Zhu A."/>
            <person name="Guo F."/>
            <person name="Chen W."/>
            <person name="Ni D."/>
            <person name="Usadel B."/>
            <person name="Fernie A.R."/>
            <person name="Wen W."/>
        </authorList>
    </citation>
    <scope>NUCLEOTIDE SEQUENCE [LARGE SCALE GENOMIC DNA]</scope>
    <source>
        <strain evidence="6">cv. G240</strain>
    </source>
</reference>
<protein>
    <recommendedName>
        <fullName evidence="7">Cytochrome P450</fullName>
    </recommendedName>
</protein>
<dbReference type="PANTHER" id="PTHR47950">
    <property type="entry name" value="CYTOCHROME P450, FAMILY 76, SUBFAMILY C, POLYPEPTIDE 5-RELATED"/>
    <property type="match status" value="1"/>
</dbReference>
<dbReference type="GO" id="GO:0004497">
    <property type="term" value="F:monooxygenase activity"/>
    <property type="evidence" value="ECO:0007669"/>
    <property type="project" value="InterPro"/>
</dbReference>
<dbReference type="SUPFAM" id="SSF48264">
    <property type="entry name" value="Cytochrome P450"/>
    <property type="match status" value="2"/>
</dbReference>
<accession>A0A7J7HPV7</accession>
<dbReference type="GO" id="GO:0016705">
    <property type="term" value="F:oxidoreductase activity, acting on paired donors, with incorporation or reduction of molecular oxygen"/>
    <property type="evidence" value="ECO:0007669"/>
    <property type="project" value="InterPro"/>
</dbReference>
<dbReference type="Pfam" id="PF00067">
    <property type="entry name" value="p450"/>
    <property type="match status" value="2"/>
</dbReference>
<evidence type="ECO:0000256" key="1">
    <source>
        <dbReference type="ARBA" id="ARBA00010617"/>
    </source>
</evidence>
<dbReference type="GO" id="GO:0020037">
    <property type="term" value="F:heme binding"/>
    <property type="evidence" value="ECO:0007669"/>
    <property type="project" value="InterPro"/>
</dbReference>
<sequence length="280" mass="30956">MEFLGYLVCSVVFLILIRGRALFSRRRTLPPGPTGLPLFGNLFEVGPKPHESLAKLAKTYGPLMTIVIHGLALFLRRRTLPPGPIGLPLFGNLFEVGPKPHESLAKLAETYGPLMSIRLGSKTSVAASSPDVAREILQKHDEAFSGRTVPDAVTALENHNMAVLWISAGDQWRERRDRAVAIGELAFITALNQMSNTCFSVNVAGFESGEVQEFLNAVKTLMVVDGKFNIADVFPWLKPFDPQGLRRRAKVAYDWLDAVSDGFVTRRLKHRESNLPSYGD</sequence>
<comment type="similarity">
    <text evidence="1">Belongs to the cytochrome P450 family.</text>
</comment>
<evidence type="ECO:0000256" key="3">
    <source>
        <dbReference type="ARBA" id="ARBA00023002"/>
    </source>
</evidence>
<dbReference type="Gene3D" id="1.10.630.10">
    <property type="entry name" value="Cytochrome P450"/>
    <property type="match status" value="2"/>
</dbReference>
<evidence type="ECO:0000313" key="5">
    <source>
        <dbReference type="EMBL" id="KAF5954467.1"/>
    </source>
</evidence>
<dbReference type="PRINTS" id="PR00463">
    <property type="entry name" value="EP450I"/>
</dbReference>
<dbReference type="EMBL" id="JACBKZ010000003">
    <property type="protein sequence ID" value="KAF5954467.1"/>
    <property type="molecule type" value="Genomic_DNA"/>
</dbReference>
<evidence type="ECO:0008006" key="7">
    <source>
        <dbReference type="Google" id="ProtNLM"/>
    </source>
</evidence>
<dbReference type="GO" id="GO:0005506">
    <property type="term" value="F:iron ion binding"/>
    <property type="evidence" value="ECO:0007669"/>
    <property type="project" value="InterPro"/>
</dbReference>
<evidence type="ECO:0000313" key="6">
    <source>
        <dbReference type="Proteomes" id="UP000593564"/>
    </source>
</evidence>
<dbReference type="InterPro" id="IPR001128">
    <property type="entry name" value="Cyt_P450"/>
</dbReference>